<evidence type="ECO:0000313" key="3">
    <source>
        <dbReference type="EMBL" id="SQI22356.1"/>
    </source>
</evidence>
<dbReference type="AlphaFoldDB" id="A0A2X4T583"/>
<dbReference type="Proteomes" id="UP000255443">
    <property type="component" value="Unassembled WGS sequence"/>
</dbReference>
<evidence type="ECO:0000313" key="2">
    <source>
        <dbReference type="EMBL" id="QXW49373.1"/>
    </source>
</evidence>
<keyword evidence="5" id="KW-1185">Reference proteome</keyword>
<keyword evidence="1" id="KW-0812">Transmembrane</keyword>
<keyword evidence="1" id="KW-0472">Membrane</keyword>
<dbReference type="Proteomes" id="UP000248731">
    <property type="component" value="Chromosome 1"/>
</dbReference>
<gene>
    <name evidence="2" type="ORF">KX325_20875</name>
    <name evidence="4" type="ORF">NCTC7303_02754</name>
    <name evidence="3" type="ORF">NCTC7307_01552</name>
</gene>
<dbReference type="EMBL" id="LS483466">
    <property type="protein sequence ID" value="SQI22356.1"/>
    <property type="molecule type" value="Genomic_DNA"/>
</dbReference>
<feature type="transmembrane region" description="Helical" evidence="1">
    <location>
        <begin position="9"/>
        <end position="30"/>
    </location>
</feature>
<proteinExistence type="predicted"/>
<evidence type="ECO:0000313" key="6">
    <source>
        <dbReference type="Proteomes" id="UP000255443"/>
    </source>
</evidence>
<keyword evidence="1" id="KW-1133">Transmembrane helix</keyword>
<organism evidence="3 5">
    <name type="scientific">Salmonella enterica subsp. arizonae</name>
    <dbReference type="NCBI Taxonomy" id="59203"/>
    <lineage>
        <taxon>Bacteria</taxon>
        <taxon>Pseudomonadati</taxon>
        <taxon>Pseudomonadota</taxon>
        <taxon>Gammaproteobacteria</taxon>
        <taxon>Enterobacterales</taxon>
        <taxon>Enterobacteriaceae</taxon>
        <taxon>Salmonella</taxon>
    </lineage>
</organism>
<name>A0A2X4T583_SALER</name>
<evidence type="ECO:0000256" key="1">
    <source>
        <dbReference type="SAM" id="Phobius"/>
    </source>
</evidence>
<protein>
    <submittedName>
        <fullName evidence="2">DUF943 family protein</fullName>
    </submittedName>
    <submittedName>
        <fullName evidence="3">Enterobacterial putative membrane protein (DUF943)</fullName>
    </submittedName>
</protein>
<reference evidence="2" key="2">
    <citation type="submission" date="2021-07" db="EMBL/GenBank/DDBJ databases">
        <title>Whole-Genome Sequences of non-enterica strains of Salmonella enterica isolated from poultry houses.</title>
        <authorList>
            <person name="Lamas A."/>
            <person name="Regal P."/>
            <person name="Miranda J.M."/>
            <person name="Vazquez B."/>
            <person name="Cepeda A."/>
            <person name="Franco C.M."/>
        </authorList>
    </citation>
    <scope>NUCLEOTIDE SEQUENCE</scope>
    <source>
        <strain evidence="2">LHICA_AZ23</strain>
    </source>
</reference>
<dbReference type="EMBL" id="CP079713">
    <property type="protein sequence ID" value="QXW49373.1"/>
    <property type="molecule type" value="Genomic_DNA"/>
</dbReference>
<accession>A0A2X4T583</accession>
<reference evidence="5 6" key="1">
    <citation type="submission" date="2018-06" db="EMBL/GenBank/DDBJ databases">
        <authorList>
            <consortium name="Pathogen Informatics"/>
            <person name="Doyle S."/>
        </authorList>
    </citation>
    <scope>NUCLEOTIDE SEQUENCE [LARGE SCALE GENOMIC DNA]</scope>
    <source>
        <strain evidence="4 6">NCTC7303</strain>
        <strain evidence="3 5">NCTC7307</strain>
    </source>
</reference>
<evidence type="ECO:0000313" key="5">
    <source>
        <dbReference type="Proteomes" id="UP000248731"/>
    </source>
</evidence>
<dbReference type="EMBL" id="UGXC01000002">
    <property type="protein sequence ID" value="SUG30534.1"/>
    <property type="molecule type" value="Genomic_DNA"/>
</dbReference>
<sequence length="160" mass="18645">MKSIKLKMLFAFITSVSTISVIYLCFFYYVKIDAIYQGEDYVKLIHENCKSTVILVSNIPITARGRLSLWKKEKDNVMMNMPLQKQCDVVYFVKNDPEPPLFSEDVKYWQADEQLCFRGEMNGACISNKNIFMSVSLFSLATDGVYRDTYKDKIVYVSYR</sequence>
<evidence type="ECO:0000313" key="4">
    <source>
        <dbReference type="EMBL" id="SUG30534.1"/>
    </source>
</evidence>